<proteinExistence type="inferred from homology"/>
<dbReference type="InterPro" id="IPR050342">
    <property type="entry name" value="HMGB"/>
</dbReference>
<evidence type="ECO:0000256" key="3">
    <source>
        <dbReference type="ARBA" id="ARBA00023125"/>
    </source>
</evidence>
<dbReference type="FunFam" id="1.10.30.10:FF:000073">
    <property type="entry name" value="High mobility group protein 1 homolog"/>
    <property type="match status" value="1"/>
</dbReference>
<evidence type="ECO:0000256" key="5">
    <source>
        <dbReference type="PROSITE-ProRule" id="PRU00267"/>
    </source>
</evidence>
<feature type="DNA-binding region" description="HMG box" evidence="5">
    <location>
        <begin position="101"/>
        <end position="169"/>
    </location>
</feature>
<dbReference type="PRINTS" id="PR00886">
    <property type="entry name" value="HIGHMOBLTY12"/>
</dbReference>
<dbReference type="EMBL" id="LNIX01000001">
    <property type="protein sequence ID" value="OXA61353.1"/>
    <property type="molecule type" value="Genomic_DNA"/>
</dbReference>
<comment type="caution">
    <text evidence="7">The sequence shown here is derived from an EMBL/GenBank/DDBJ whole genome shotgun (WGS) entry which is preliminary data.</text>
</comment>
<evidence type="ECO:0000256" key="2">
    <source>
        <dbReference type="ARBA" id="ARBA00008774"/>
    </source>
</evidence>
<dbReference type="OrthoDB" id="1919336at2759"/>
<feature type="DNA-binding region" description="HMG box" evidence="5">
    <location>
        <begin position="11"/>
        <end position="81"/>
    </location>
</feature>
<organism evidence="7 8">
    <name type="scientific">Folsomia candida</name>
    <name type="common">Springtail</name>
    <dbReference type="NCBI Taxonomy" id="158441"/>
    <lineage>
        <taxon>Eukaryota</taxon>
        <taxon>Metazoa</taxon>
        <taxon>Ecdysozoa</taxon>
        <taxon>Arthropoda</taxon>
        <taxon>Hexapoda</taxon>
        <taxon>Collembola</taxon>
        <taxon>Entomobryomorpha</taxon>
        <taxon>Isotomoidea</taxon>
        <taxon>Isotomidae</taxon>
        <taxon>Proisotominae</taxon>
        <taxon>Folsomia</taxon>
    </lineage>
</organism>
<dbReference type="InterPro" id="IPR036910">
    <property type="entry name" value="HMG_box_dom_sf"/>
</dbReference>
<dbReference type="Pfam" id="PF09011">
    <property type="entry name" value="HMG_box_2"/>
    <property type="match status" value="1"/>
</dbReference>
<dbReference type="GO" id="GO:0005634">
    <property type="term" value="C:nucleus"/>
    <property type="evidence" value="ECO:0007669"/>
    <property type="project" value="UniProtKB-SubCell"/>
</dbReference>
<accession>A0A226EUR6</accession>
<keyword evidence="3 5" id="KW-0238">DNA-binding</keyword>
<reference evidence="7 8" key="1">
    <citation type="submission" date="2015-12" db="EMBL/GenBank/DDBJ databases">
        <title>The genome of Folsomia candida.</title>
        <authorList>
            <person name="Faddeeva A."/>
            <person name="Derks M.F."/>
            <person name="Anvar Y."/>
            <person name="Smit S."/>
            <person name="Van Straalen N."/>
            <person name="Roelofs D."/>
        </authorList>
    </citation>
    <scope>NUCLEOTIDE SEQUENCE [LARGE SCALE GENOMIC DNA]</scope>
    <source>
        <strain evidence="7 8">VU population</strain>
        <tissue evidence="7">Whole body</tissue>
    </source>
</reference>
<evidence type="ECO:0000259" key="6">
    <source>
        <dbReference type="PROSITE" id="PS50118"/>
    </source>
</evidence>
<evidence type="ECO:0000256" key="4">
    <source>
        <dbReference type="ARBA" id="ARBA00023242"/>
    </source>
</evidence>
<dbReference type="PANTHER" id="PTHR48112:SF32">
    <property type="entry name" value="HIGH MOBILITY GROUP PROTEIN B3"/>
    <property type="match status" value="1"/>
</dbReference>
<dbReference type="SUPFAM" id="SSF47095">
    <property type="entry name" value="HMG-box"/>
    <property type="match status" value="2"/>
</dbReference>
<protein>
    <submittedName>
        <fullName evidence="7">High mobility group protein DSP1</fullName>
    </submittedName>
</protein>
<keyword evidence="4 5" id="KW-0539">Nucleus</keyword>
<keyword evidence="8" id="KW-1185">Reference proteome</keyword>
<comment type="subcellular location">
    <subcellularLocation>
        <location evidence="1">Nucleus</location>
    </subcellularLocation>
</comment>
<sequence length="176" mass="21008">MPGRARNISKPRGRITAYAFFVHAYREEVMRTAPDKSYAFSEFSRKAADRWKTMSDQEKKPFHVMSDRDKARFEEEMHRYDPSFMVEKKRCQRRRKDPLAPKRSLSAFFWFCHDERPKVKEQFPDYGMSESAKELGRLWGQADAETRQKYEIMAQRDKERYHADMAAYKKIAASQS</sequence>
<comment type="similarity">
    <text evidence="2">Belongs to the HMGB family.</text>
</comment>
<evidence type="ECO:0000313" key="7">
    <source>
        <dbReference type="EMBL" id="OXA61353.1"/>
    </source>
</evidence>
<feature type="domain" description="HMG box" evidence="6">
    <location>
        <begin position="101"/>
        <end position="169"/>
    </location>
</feature>
<dbReference type="PROSITE" id="PS50118">
    <property type="entry name" value="HMG_BOX_2"/>
    <property type="match status" value="2"/>
</dbReference>
<name>A0A226EUR6_FOLCA</name>
<evidence type="ECO:0000313" key="8">
    <source>
        <dbReference type="Proteomes" id="UP000198287"/>
    </source>
</evidence>
<dbReference type="Pfam" id="PF00505">
    <property type="entry name" value="HMG_box"/>
    <property type="match status" value="1"/>
</dbReference>
<feature type="domain" description="HMG box" evidence="6">
    <location>
        <begin position="11"/>
        <end position="81"/>
    </location>
</feature>
<dbReference type="STRING" id="158441.A0A226EUR6"/>
<dbReference type="Gene3D" id="1.10.30.10">
    <property type="entry name" value="High mobility group box domain"/>
    <property type="match status" value="2"/>
</dbReference>
<dbReference type="CDD" id="cd21978">
    <property type="entry name" value="HMG-box_HMGB_rpt1"/>
    <property type="match status" value="1"/>
</dbReference>
<dbReference type="InterPro" id="IPR009071">
    <property type="entry name" value="HMG_box_dom"/>
</dbReference>
<dbReference type="PANTHER" id="PTHR48112">
    <property type="entry name" value="HIGH MOBILITY GROUP PROTEIN DSP1"/>
    <property type="match status" value="1"/>
</dbReference>
<dbReference type="Proteomes" id="UP000198287">
    <property type="component" value="Unassembled WGS sequence"/>
</dbReference>
<dbReference type="AlphaFoldDB" id="A0A226EUR6"/>
<gene>
    <name evidence="7" type="ORF">Fcan01_00381</name>
</gene>
<dbReference type="SMART" id="SM00398">
    <property type="entry name" value="HMG"/>
    <property type="match status" value="2"/>
</dbReference>
<dbReference type="FunFam" id="1.10.30.10:FF:000016">
    <property type="entry name" value="FACT complex subunit SSRP1"/>
    <property type="match status" value="1"/>
</dbReference>
<dbReference type="OMA" id="YADEMAS"/>
<evidence type="ECO:0000256" key="1">
    <source>
        <dbReference type="ARBA" id="ARBA00004123"/>
    </source>
</evidence>
<dbReference type="GO" id="GO:0003677">
    <property type="term" value="F:DNA binding"/>
    <property type="evidence" value="ECO:0007669"/>
    <property type="project" value="UniProtKB-UniRule"/>
</dbReference>